<sequence>MRLLTIPVIGIPLVGTVLLNTLSLDNDKYHNARLVEVYFYAPTPTSGNNEQKTEKIKVWIEDLGNTSRFQFYKSNNGQSKWVNFSEAGQDHKKYLLLAQISKYFFLNQHYLNIAKALYLIKDENKDTTVTCPDTCKTKLDCCPLKDCASLPNDHRQFFYHLNNLNSASNGAYLSPVQAHISLGDLKFEDLTNKSNQDNKSISGSLVYGHVDYWYKPKEGVDWKIEEDKKKFYKLTSSSSSDASASSGKKYFANYPTTFTMKLENGQLKKGEKENDLLKAYDKLNEKKNLDKLLGDKKTLKTCCCSDDPKPDSLECLLGSNFVKLESSLDTIQKWVKDKKPCQTT</sequence>
<evidence type="ECO:0000313" key="1">
    <source>
        <dbReference type="EMBL" id="OAL10080.1"/>
    </source>
</evidence>
<name>A0A1A9QEG4_9MOLU</name>
<dbReference type="Proteomes" id="UP000077623">
    <property type="component" value="Unassembled WGS sequence"/>
</dbReference>
<keyword evidence="2" id="KW-1185">Reference proteome</keyword>
<dbReference type="AlphaFoldDB" id="A0A1A9QEG4"/>
<reference evidence="2" key="1">
    <citation type="submission" date="2016-04" db="EMBL/GenBank/DDBJ databases">
        <authorList>
            <person name="Quiroz-Castaneda R.E."/>
            <person name="Martinez-Ocampo F."/>
        </authorList>
    </citation>
    <scope>NUCLEOTIDE SEQUENCE [LARGE SCALE GENOMIC DNA]</scope>
    <source>
        <strain evidence="2">INIFAP01</strain>
    </source>
</reference>
<dbReference type="RefSeq" id="WP_187150468.1">
    <property type="nucleotide sequence ID" value="NZ_LWUJ01000012.1"/>
</dbReference>
<dbReference type="STRING" id="432608.A6V39_04145"/>
<proteinExistence type="predicted"/>
<protein>
    <submittedName>
        <fullName evidence="1">Uncharacterized protein</fullName>
    </submittedName>
</protein>
<organism evidence="1 2">
    <name type="scientific">Candidatus Mycoplasma haematobovis</name>
    <dbReference type="NCBI Taxonomy" id="432608"/>
    <lineage>
        <taxon>Bacteria</taxon>
        <taxon>Bacillati</taxon>
        <taxon>Mycoplasmatota</taxon>
        <taxon>Mollicutes</taxon>
        <taxon>Mycoplasmataceae</taxon>
        <taxon>Mycoplasma</taxon>
    </lineage>
</organism>
<evidence type="ECO:0000313" key="2">
    <source>
        <dbReference type="Proteomes" id="UP000077623"/>
    </source>
</evidence>
<accession>A0A1A9QEG4</accession>
<comment type="caution">
    <text evidence="1">The sequence shown here is derived from an EMBL/GenBank/DDBJ whole genome shotgun (WGS) entry which is preliminary data.</text>
</comment>
<gene>
    <name evidence="1" type="ORF">A6V39_04145</name>
</gene>
<dbReference type="EMBL" id="LWUJ01000012">
    <property type="protein sequence ID" value="OAL10080.1"/>
    <property type="molecule type" value="Genomic_DNA"/>
</dbReference>